<dbReference type="STRING" id="652787.SAMN05216490_2911"/>
<evidence type="ECO:0000313" key="2">
    <source>
        <dbReference type="Proteomes" id="UP000199679"/>
    </source>
</evidence>
<dbReference type="Proteomes" id="UP000199679">
    <property type="component" value="Chromosome I"/>
</dbReference>
<dbReference type="OrthoDB" id="791521at2"/>
<dbReference type="EMBL" id="LT629740">
    <property type="protein sequence ID" value="SDT26935.1"/>
    <property type="molecule type" value="Genomic_DNA"/>
</dbReference>
<organism evidence="1 2">
    <name type="scientific">Mucilaginibacter mallensis</name>
    <dbReference type="NCBI Taxonomy" id="652787"/>
    <lineage>
        <taxon>Bacteria</taxon>
        <taxon>Pseudomonadati</taxon>
        <taxon>Bacteroidota</taxon>
        <taxon>Sphingobacteriia</taxon>
        <taxon>Sphingobacteriales</taxon>
        <taxon>Sphingobacteriaceae</taxon>
        <taxon>Mucilaginibacter</taxon>
    </lineage>
</organism>
<dbReference type="RefSeq" id="WP_091374143.1">
    <property type="nucleotide sequence ID" value="NZ_LT629740.1"/>
</dbReference>
<name>A0A1H1YZF2_MUCMA</name>
<accession>A0A1H1YZF2</accession>
<gene>
    <name evidence="1" type="ORF">SAMN05216490_2911</name>
</gene>
<keyword evidence="2" id="KW-1185">Reference proteome</keyword>
<reference evidence="1 2" key="1">
    <citation type="submission" date="2016-10" db="EMBL/GenBank/DDBJ databases">
        <authorList>
            <person name="de Groot N.N."/>
        </authorList>
    </citation>
    <scope>NUCLEOTIDE SEQUENCE [LARGE SCALE GENOMIC DNA]</scope>
    <source>
        <strain evidence="1 2">MP1X4</strain>
    </source>
</reference>
<proteinExistence type="predicted"/>
<sequence length="207" mass="23822">MDYLPFNTVGLSLDGVDRFYTTHTALKNKFTISPTGHIDFHLEQFGVFKDYTALNTRGSFVIKQCDNDCYVLFIEAHFNHRDKGHIHTTEHVEYQVWALAYLKKDFGRVLIRPETLADKIIEIIHPVEVDFKEDKAFSDTFYVLVNDHEKAVTGIDRNFRNAVMDTRADDFVIEIVEHTLLIGSTKPISAEKAIYLAEFIERVASTC</sequence>
<protein>
    <submittedName>
        <fullName evidence="1">Uncharacterized protein</fullName>
    </submittedName>
</protein>
<evidence type="ECO:0000313" key="1">
    <source>
        <dbReference type="EMBL" id="SDT26935.1"/>
    </source>
</evidence>
<dbReference type="AlphaFoldDB" id="A0A1H1YZF2"/>